<evidence type="ECO:0000313" key="5">
    <source>
        <dbReference type="Proteomes" id="UP000186406"/>
    </source>
</evidence>
<keyword evidence="5" id="KW-1185">Reference proteome</keyword>
<reference evidence="4 5" key="1">
    <citation type="submission" date="2016-12" db="EMBL/GenBank/DDBJ databases">
        <authorList>
            <person name="Song W.-J."/>
            <person name="Kurnit D.M."/>
        </authorList>
    </citation>
    <scope>NUCLEOTIDE SEQUENCE [LARGE SCALE GENOMIC DNA]</scope>
    <source>
        <strain evidence="4 5">DSM 19599</strain>
    </source>
</reference>
<dbReference type="Proteomes" id="UP000186406">
    <property type="component" value="Unassembled WGS sequence"/>
</dbReference>
<evidence type="ECO:0000313" key="4">
    <source>
        <dbReference type="EMBL" id="SHO62885.1"/>
    </source>
</evidence>
<dbReference type="GO" id="GO:0016994">
    <property type="term" value="F:precorrin-6A reductase activity"/>
    <property type="evidence" value="ECO:0007669"/>
    <property type="project" value="InterPro"/>
</dbReference>
<dbReference type="EMBL" id="FRXO01000002">
    <property type="protein sequence ID" value="SHO62885.1"/>
    <property type="molecule type" value="Genomic_DNA"/>
</dbReference>
<dbReference type="UniPathway" id="UPA00148"/>
<keyword evidence="3" id="KW-0560">Oxidoreductase</keyword>
<dbReference type="PANTHER" id="PTHR36925">
    <property type="entry name" value="COBALT-PRECORRIN-6A REDUCTASE"/>
    <property type="match status" value="1"/>
</dbReference>
<dbReference type="PROSITE" id="PS51014">
    <property type="entry name" value="COBK_CBIJ"/>
    <property type="match status" value="1"/>
</dbReference>
<dbReference type="GO" id="GO:0009236">
    <property type="term" value="P:cobalamin biosynthetic process"/>
    <property type="evidence" value="ECO:0007669"/>
    <property type="project" value="UniProtKB-UniPathway"/>
</dbReference>
<proteinExistence type="predicted"/>
<evidence type="ECO:0000256" key="1">
    <source>
        <dbReference type="ARBA" id="ARBA00004953"/>
    </source>
</evidence>
<organism evidence="4 5">
    <name type="scientific">Pseudoxanthobacter soli DSM 19599</name>
    <dbReference type="NCBI Taxonomy" id="1123029"/>
    <lineage>
        <taxon>Bacteria</taxon>
        <taxon>Pseudomonadati</taxon>
        <taxon>Pseudomonadota</taxon>
        <taxon>Alphaproteobacteria</taxon>
        <taxon>Hyphomicrobiales</taxon>
        <taxon>Segnochrobactraceae</taxon>
        <taxon>Pseudoxanthobacter</taxon>
    </lineage>
</organism>
<dbReference type="NCBIfam" id="NF005968">
    <property type="entry name" value="PRK08057.1-2"/>
    <property type="match status" value="1"/>
</dbReference>
<gene>
    <name evidence="4" type="ORF">SAMN02745172_01196</name>
</gene>
<protein>
    <submittedName>
        <fullName evidence="4">Precorrin-6A/cobalt-precorrin-6A reductase</fullName>
    </submittedName>
</protein>
<dbReference type="Pfam" id="PF02571">
    <property type="entry name" value="CbiJ"/>
    <property type="match status" value="1"/>
</dbReference>
<keyword evidence="2" id="KW-0169">Cobalamin biosynthesis</keyword>
<dbReference type="PANTHER" id="PTHR36925:SF1">
    <property type="entry name" value="COBALT-PRECORRIN-6A REDUCTASE"/>
    <property type="match status" value="1"/>
</dbReference>
<comment type="pathway">
    <text evidence="1">Cofactor biosynthesis; adenosylcobalamin biosynthesis.</text>
</comment>
<dbReference type="AlphaFoldDB" id="A0A1M7ZD98"/>
<dbReference type="InterPro" id="IPR003723">
    <property type="entry name" value="Precorrin-6x_reduct"/>
</dbReference>
<sequence>MLGGTTEARQLAARLAMRPDIAATLSLAGRTIAPLTQPVPVRTGGFGGVEGLATYLAEHGIDRLIDATHPFAARISANAVAAARLARVPLLRLERPAWTMVPGDRWRPVSSVAAAVAALGTGPRRAFLALGRQELGPFEDAPQHAYLVRSVDPVEPPLAVPHASYVLGRGPFREEDDRALFETHGIDAVVAKNSGGEATYGKIAAARALGIEVFLIGRPTLPPAEIATDVEAALGWIDRGGTHEAASATVAAERGL</sequence>
<accession>A0A1M7ZD98</accession>
<evidence type="ECO:0000256" key="2">
    <source>
        <dbReference type="ARBA" id="ARBA00022573"/>
    </source>
</evidence>
<evidence type="ECO:0000256" key="3">
    <source>
        <dbReference type="ARBA" id="ARBA00023002"/>
    </source>
</evidence>
<dbReference type="STRING" id="1123029.SAMN02745172_01196"/>
<dbReference type="NCBIfam" id="TIGR00715">
    <property type="entry name" value="precor6x_red"/>
    <property type="match status" value="1"/>
</dbReference>
<name>A0A1M7ZD98_9HYPH</name>